<dbReference type="EMBL" id="CM039172">
    <property type="protein sequence ID" value="KAH9776636.1"/>
    <property type="molecule type" value="Genomic_DNA"/>
</dbReference>
<gene>
    <name evidence="1" type="ORF">KPL71_006764</name>
</gene>
<comment type="caution">
    <text evidence="1">The sequence shown here is derived from an EMBL/GenBank/DDBJ whole genome shotgun (WGS) entry which is preliminary data.</text>
</comment>
<keyword evidence="2" id="KW-1185">Reference proteome</keyword>
<sequence>MENDSKKRRRELETRIIEKVGEVITAVKNANHVDEVICALHSIASLLFPIDSCLLSGVIDQRYRDQVLSAKVPCANERDDLWRVFYQGPAFSTLARFLLLDVASNWLACFPFSARKHVYDIFFVNGLAVEVAQTLVPCLQQSRSDVIDINAIQSNVERLVVLCLLENNGVLQMAREFSVTSMSEDSTNGWPRPIISRVAQLVASVPDKAGLRAPTSLSSQYPYALMYWMLCVSRSLFFKQLTIQLLSGAEERAITLSDKEASFGISETDGTLLFVGETFCRICRRGSSDVLLREVISQIFRHVQQVLLSNSDADLTELFGSNPGSQVWSKIMGAIKDPYSVERMSELLLHQLASEHVTDVEAYWIIWLLFHQIFYQQTSVRSMFVDKFLLWKVFPVCCLRWILQFAVFGCPPVADPLSKDHETVGLIDTVQRLVAVWSKKEFVQSATMEQQAYLTAAVGLCLEKMSKEELDETTDVLRLILPGVSCRLESPLHLVRKMASAVALTLSKVIDPKNPLYLDDSLTGDIIDWEFGFTTEKNLPNSNFTEETLDDIKISATSMREEKVKCITNAENNKKGRKNKSSEYKLVDPDEIVDPATLNDRSVSDQVDDNASENSDSSSDSSLQPYDLSDDDDDLKRNFSQLVDVVGALRKSDDADGLERALDVAEKLVRASPDELKHLAGDLVRNLVLVRCSDLAEEGEEESAEEKRQRALVALVVTCPFESLDTLNKLLYSPNVDVSQRIMILDVMTEAAQELANSKTKKPKHQPNALISTISEAQSWFLPSSTGPPGAGAWKEVSGTGTLLNWSNCYERELPSKRGQIKKGKTRRWSLRSANMSENHVEWSHNKFPLYVAAFMLPAMQGFDRKRHGVDLLGMDFIVLGKLLHMLGVCIKCASMHPEASALAPALLDMLRSSSLELYVYLSLNLKVLTYCRDVCHHKEAYVRRAVLFAASCVLVAVHPSFVSSALVEGNDELCNGLEWVRSWALHVADSDTDKECYMLAMSCLQLHAEMALQASRALEPAESTFKLKSVGPSSSLSKGMIKIPHSNSEH</sequence>
<protein>
    <submittedName>
        <fullName evidence="1">Telomere reg-2 domain-containing protein</fullName>
    </submittedName>
</protein>
<accession>A0ACB8LTC8</accession>
<reference evidence="2" key="1">
    <citation type="journal article" date="2023" name="Hortic. Res.">
        <title>A chromosome-level phased genome enabling allele-level studies in sweet orange: a case study on citrus Huanglongbing tolerance.</title>
        <authorList>
            <person name="Wu B."/>
            <person name="Yu Q."/>
            <person name="Deng Z."/>
            <person name="Duan Y."/>
            <person name="Luo F."/>
            <person name="Gmitter F. Jr."/>
        </authorList>
    </citation>
    <scope>NUCLEOTIDE SEQUENCE [LARGE SCALE GENOMIC DNA]</scope>
    <source>
        <strain evidence="2">cv. Valencia</strain>
    </source>
</reference>
<organism evidence="1 2">
    <name type="scientific">Citrus sinensis</name>
    <name type="common">Sweet orange</name>
    <name type="synonym">Citrus aurantium var. sinensis</name>
    <dbReference type="NCBI Taxonomy" id="2711"/>
    <lineage>
        <taxon>Eukaryota</taxon>
        <taxon>Viridiplantae</taxon>
        <taxon>Streptophyta</taxon>
        <taxon>Embryophyta</taxon>
        <taxon>Tracheophyta</taxon>
        <taxon>Spermatophyta</taxon>
        <taxon>Magnoliopsida</taxon>
        <taxon>eudicotyledons</taxon>
        <taxon>Gunneridae</taxon>
        <taxon>Pentapetalae</taxon>
        <taxon>rosids</taxon>
        <taxon>malvids</taxon>
        <taxon>Sapindales</taxon>
        <taxon>Rutaceae</taxon>
        <taxon>Aurantioideae</taxon>
        <taxon>Citrus</taxon>
    </lineage>
</organism>
<name>A0ACB8LTC8_CITSI</name>
<dbReference type="Proteomes" id="UP000829398">
    <property type="component" value="Chromosome 3"/>
</dbReference>
<evidence type="ECO:0000313" key="1">
    <source>
        <dbReference type="EMBL" id="KAH9776636.1"/>
    </source>
</evidence>
<proteinExistence type="predicted"/>
<evidence type="ECO:0000313" key="2">
    <source>
        <dbReference type="Proteomes" id="UP000829398"/>
    </source>
</evidence>